<evidence type="ECO:0000259" key="1">
    <source>
        <dbReference type="PROSITE" id="PS50076"/>
    </source>
</evidence>
<evidence type="ECO:0000313" key="3">
    <source>
        <dbReference type="Proteomes" id="UP000288805"/>
    </source>
</evidence>
<proteinExistence type="predicted"/>
<dbReference type="AlphaFoldDB" id="A0A438ES35"/>
<dbReference type="PRINTS" id="PR00625">
    <property type="entry name" value="JDOMAIN"/>
</dbReference>
<feature type="domain" description="J" evidence="1">
    <location>
        <begin position="12"/>
        <end position="64"/>
    </location>
</feature>
<dbReference type="Proteomes" id="UP000288805">
    <property type="component" value="Unassembled WGS sequence"/>
</dbReference>
<dbReference type="CDD" id="cd06257">
    <property type="entry name" value="DnaJ"/>
    <property type="match status" value="1"/>
</dbReference>
<gene>
    <name evidence="2" type="primary">ATJ13_6</name>
    <name evidence="2" type="ORF">CK203_074508</name>
</gene>
<comment type="caution">
    <text evidence="2">The sequence shown here is derived from an EMBL/GenBank/DDBJ whole genome shotgun (WGS) entry which is preliminary data.</text>
</comment>
<organism evidence="2 3">
    <name type="scientific">Vitis vinifera</name>
    <name type="common">Grape</name>
    <dbReference type="NCBI Taxonomy" id="29760"/>
    <lineage>
        <taxon>Eukaryota</taxon>
        <taxon>Viridiplantae</taxon>
        <taxon>Streptophyta</taxon>
        <taxon>Embryophyta</taxon>
        <taxon>Tracheophyta</taxon>
        <taxon>Spermatophyta</taxon>
        <taxon>Magnoliopsida</taxon>
        <taxon>eudicotyledons</taxon>
        <taxon>Gunneridae</taxon>
        <taxon>Pentapetalae</taxon>
        <taxon>rosids</taxon>
        <taxon>Vitales</taxon>
        <taxon>Vitaceae</taxon>
        <taxon>Viteae</taxon>
        <taxon>Vitis</taxon>
    </lineage>
</organism>
<dbReference type="PANTHER" id="PTHR44914:SF1">
    <property type="entry name" value="CHAPERONE PROTEIN DNAJ 13"/>
    <property type="match status" value="1"/>
</dbReference>
<accession>A0A438ES35</accession>
<dbReference type="InterPro" id="IPR042162">
    <property type="entry name" value="AtJ13"/>
</dbReference>
<dbReference type="PROSITE" id="PS50076">
    <property type="entry name" value="DNAJ_2"/>
    <property type="match status" value="1"/>
</dbReference>
<dbReference type="SMART" id="SM00271">
    <property type="entry name" value="DnaJ"/>
    <property type="match status" value="1"/>
</dbReference>
<dbReference type="InterPro" id="IPR036869">
    <property type="entry name" value="J_dom_sf"/>
</dbReference>
<dbReference type="EMBL" id="QGNW01001195">
    <property type="protein sequence ID" value="RVW50559.1"/>
    <property type="molecule type" value="Genomic_DNA"/>
</dbReference>
<dbReference type="Pfam" id="PF00226">
    <property type="entry name" value="DnaJ"/>
    <property type="match status" value="1"/>
</dbReference>
<dbReference type="Gene3D" id="1.10.287.110">
    <property type="entry name" value="DnaJ domain"/>
    <property type="match status" value="1"/>
</dbReference>
<dbReference type="InterPro" id="IPR001623">
    <property type="entry name" value="DnaJ_domain"/>
</dbReference>
<name>A0A438ES35_VITVI</name>
<reference evidence="2 3" key="1">
    <citation type="journal article" date="2018" name="PLoS Genet.">
        <title>Population sequencing reveals clonal diversity and ancestral inbreeding in the grapevine cultivar Chardonnay.</title>
        <authorList>
            <person name="Roach M.J."/>
            <person name="Johnson D.L."/>
            <person name="Bohlmann J."/>
            <person name="van Vuuren H.J."/>
            <person name="Jones S.J."/>
            <person name="Pretorius I.S."/>
            <person name="Schmidt S.A."/>
            <person name="Borneman A.R."/>
        </authorList>
    </citation>
    <scope>NUCLEOTIDE SEQUENCE [LARGE SCALE GENOMIC DNA]</scope>
    <source>
        <strain evidence="3">cv. Chardonnay</strain>
        <tissue evidence="2">Leaf</tissue>
    </source>
</reference>
<evidence type="ECO:0000313" key="2">
    <source>
        <dbReference type="EMBL" id="RVW50559.1"/>
    </source>
</evidence>
<dbReference type="SUPFAM" id="SSF46565">
    <property type="entry name" value="Chaperone J-domain"/>
    <property type="match status" value="1"/>
</dbReference>
<dbReference type="PANTHER" id="PTHR44914">
    <property type="entry name" value="CHAPERONE PROTEIN DNAJ 13"/>
    <property type="match status" value="1"/>
</dbReference>
<protein>
    <submittedName>
        <fullName evidence="2">Chaperone protein dnaJ 13</fullName>
    </submittedName>
</protein>
<sequence>MKEEDAGPPNRELYALLNISPDASDEEIRKAYRQFAQVYHPDKYQPHQARPSLTLYPIYGFGCY</sequence>